<dbReference type="PROSITE" id="PS50010">
    <property type="entry name" value="DH_2"/>
    <property type="match status" value="1"/>
</dbReference>
<dbReference type="Pfam" id="PF00018">
    <property type="entry name" value="SH3_1"/>
    <property type="match status" value="1"/>
</dbReference>
<feature type="region of interest" description="Disordered" evidence="21">
    <location>
        <begin position="501"/>
        <end position="588"/>
    </location>
</feature>
<dbReference type="Pfam" id="PF03114">
    <property type="entry name" value="BAR"/>
    <property type="match status" value="1"/>
</dbReference>
<dbReference type="SMART" id="SM00721">
    <property type="entry name" value="BAR"/>
    <property type="match status" value="1"/>
</dbReference>
<comment type="subunit">
    <text evidence="18">Binds DNM1 via its N-terminal SH3 domains. The C-terminal SH3 domain binds a complex containing actin, tubulin, Hsp70 and actin-regulatory proteins, such as ENAH, EVL, WIRE, CR16, WAVE1 and NAP1L1. Interacts with FASLG. Interacts (via SH3 domain 6) with WASL. Interacts (via SH3 domain 6) interacts with ENAH. Interacts (via C-terminal domain) with TJP1; required for the apical cell-cell junction localization of DNMBP.</text>
</comment>
<dbReference type="GO" id="GO:0070161">
    <property type="term" value="C:anchoring junction"/>
    <property type="evidence" value="ECO:0007669"/>
    <property type="project" value="UniProtKB-SubCell"/>
</dbReference>
<feature type="domain" description="SH3" evidence="22">
    <location>
        <begin position="1360"/>
        <end position="1423"/>
    </location>
</feature>
<accession>A0A803Y5K8</accession>
<dbReference type="InterPro" id="IPR051492">
    <property type="entry name" value="Dynamin-Rho_GEF"/>
</dbReference>
<dbReference type="Proteomes" id="UP000001645">
    <property type="component" value="Chromosome 8"/>
</dbReference>
<dbReference type="FunFam" id="1.20.1270.60:FF:000027">
    <property type="entry name" value="dynamin-binding protein isoform X1"/>
    <property type="match status" value="1"/>
</dbReference>
<dbReference type="PROSITE" id="PS00741">
    <property type="entry name" value="DH_1"/>
    <property type="match status" value="1"/>
</dbReference>
<keyword evidence="10" id="KW-0965">Cell junction</keyword>
<evidence type="ECO:0000313" key="25">
    <source>
        <dbReference type="Ensembl" id="ENSMGAP00000027055.1"/>
    </source>
</evidence>
<dbReference type="InterPro" id="IPR035820">
    <property type="entry name" value="DNMBP_SH3_C1"/>
</dbReference>
<reference evidence="25" key="2">
    <citation type="submission" date="2025-08" db="UniProtKB">
        <authorList>
            <consortium name="Ensembl"/>
        </authorList>
    </citation>
    <scope>IDENTIFICATION</scope>
</reference>
<dbReference type="CDD" id="cd11794">
    <property type="entry name" value="SH3_DNMBP_N1"/>
    <property type="match status" value="1"/>
</dbReference>
<dbReference type="Bgee" id="ENSMGAG00000009389">
    <property type="expression patterns" value="Expressed in duodenum and 18 other cell types or tissues"/>
</dbReference>
<evidence type="ECO:0000256" key="3">
    <source>
        <dbReference type="ARBA" id="ARBA00004348"/>
    </source>
</evidence>
<dbReference type="Gene3D" id="1.20.1270.60">
    <property type="entry name" value="Arfaptin homology (AH) domain/BAR domain"/>
    <property type="match status" value="1"/>
</dbReference>
<dbReference type="SUPFAM" id="SSF48065">
    <property type="entry name" value="DBL homology domain (DH-domain)"/>
    <property type="match status" value="1"/>
</dbReference>
<dbReference type="SUPFAM" id="SSF103657">
    <property type="entry name" value="BAR/IMD domain-like"/>
    <property type="match status" value="1"/>
</dbReference>
<dbReference type="InterPro" id="IPR001452">
    <property type="entry name" value="SH3_domain"/>
</dbReference>
<evidence type="ECO:0000256" key="17">
    <source>
        <dbReference type="ARBA" id="ARBA00034103"/>
    </source>
</evidence>
<dbReference type="PANTHER" id="PTHR22834:SF19">
    <property type="entry name" value="DYNAMIN-BINDING PROTEIN"/>
    <property type="match status" value="1"/>
</dbReference>
<dbReference type="CDD" id="cd11797">
    <property type="entry name" value="SH3_DNMBP_N4"/>
    <property type="match status" value="1"/>
</dbReference>
<dbReference type="Pfam" id="PF07653">
    <property type="entry name" value="SH3_2"/>
    <property type="match status" value="1"/>
</dbReference>
<dbReference type="CDD" id="cd11795">
    <property type="entry name" value="SH3_DNMBP_N2"/>
    <property type="match status" value="1"/>
</dbReference>
<evidence type="ECO:0000256" key="16">
    <source>
        <dbReference type="ARBA" id="ARBA00032587"/>
    </source>
</evidence>
<dbReference type="Gene3D" id="1.20.900.10">
    <property type="entry name" value="Dbl homology (DH) domain"/>
    <property type="match status" value="1"/>
</dbReference>
<feature type="coiled-coil region" evidence="20">
    <location>
        <begin position="605"/>
        <end position="655"/>
    </location>
</feature>
<dbReference type="SUPFAM" id="SSF50044">
    <property type="entry name" value="SH3-domain"/>
    <property type="match status" value="6"/>
</dbReference>
<feature type="region of interest" description="Disordered" evidence="21">
    <location>
        <begin position="1233"/>
        <end position="1261"/>
    </location>
</feature>
<dbReference type="InterPro" id="IPR035818">
    <property type="entry name" value="DNMBP_SH3_N2"/>
</dbReference>
<evidence type="ECO:0000256" key="8">
    <source>
        <dbReference type="ARBA" id="ARBA00022658"/>
    </source>
</evidence>
<keyword evidence="26" id="KW-1185">Reference proteome</keyword>
<feature type="domain" description="SH3" evidence="22">
    <location>
        <begin position="2"/>
        <end position="61"/>
    </location>
</feature>
<feature type="compositionally biased region" description="Basic and acidic residues" evidence="21">
    <location>
        <begin position="228"/>
        <end position="240"/>
    </location>
</feature>
<keyword evidence="13" id="KW-0333">Golgi apparatus</keyword>
<evidence type="ECO:0000259" key="22">
    <source>
        <dbReference type="PROSITE" id="PS50002"/>
    </source>
</evidence>
<dbReference type="GO" id="GO:0035556">
    <property type="term" value="P:intracellular signal transduction"/>
    <property type="evidence" value="ECO:0007669"/>
    <property type="project" value="InterPro"/>
</dbReference>
<dbReference type="FunFam" id="2.30.30.40:FF:000066">
    <property type="entry name" value="dynamin-binding protein isoform X1"/>
    <property type="match status" value="1"/>
</dbReference>
<feature type="domain" description="SH3" evidence="22">
    <location>
        <begin position="1169"/>
        <end position="1232"/>
    </location>
</feature>
<feature type="region of interest" description="Disordered" evidence="21">
    <location>
        <begin position="208"/>
        <end position="242"/>
    </location>
</feature>
<dbReference type="GO" id="GO:0060271">
    <property type="term" value="P:cilium assembly"/>
    <property type="evidence" value="ECO:0007669"/>
    <property type="project" value="TreeGrafter"/>
</dbReference>
<evidence type="ECO:0000256" key="19">
    <source>
        <dbReference type="PROSITE-ProRule" id="PRU00192"/>
    </source>
</evidence>
<dbReference type="GO" id="GO:0005856">
    <property type="term" value="C:cytoskeleton"/>
    <property type="evidence" value="ECO:0007669"/>
    <property type="project" value="UniProtKB-SubCell"/>
</dbReference>
<evidence type="ECO:0000256" key="13">
    <source>
        <dbReference type="ARBA" id="ARBA00023034"/>
    </source>
</evidence>
<dbReference type="FunFam" id="2.30.30.40:FF:000165">
    <property type="entry name" value="dynamin-binding protein isoform X1"/>
    <property type="match status" value="1"/>
</dbReference>
<evidence type="ECO:0000256" key="1">
    <source>
        <dbReference type="ARBA" id="ARBA00004245"/>
    </source>
</evidence>
<dbReference type="FunFam" id="2.30.30.40:FF:000084">
    <property type="entry name" value="dynamin-binding protein isoform X1"/>
    <property type="match status" value="1"/>
</dbReference>
<keyword evidence="5 19" id="KW-0728">SH3 domain</keyword>
<dbReference type="InterPro" id="IPR000219">
    <property type="entry name" value="DH_dom"/>
</dbReference>
<dbReference type="CDD" id="cd12141">
    <property type="entry name" value="SH3_DNMBP_C2"/>
    <property type="match status" value="1"/>
</dbReference>
<feature type="domain" description="SH3" evidence="22">
    <location>
        <begin position="241"/>
        <end position="300"/>
    </location>
</feature>
<evidence type="ECO:0000256" key="15">
    <source>
        <dbReference type="ARBA" id="ARBA00023212"/>
    </source>
</evidence>
<keyword evidence="9" id="KW-0677">Repeat</keyword>
<keyword evidence="14 20" id="KW-0175">Coiled coil</keyword>
<protein>
    <recommendedName>
        <fullName evidence="4">Dynamin-binding protein</fullName>
    </recommendedName>
    <alternativeName>
        <fullName evidence="16">Scaffold protein Tuba</fullName>
    </alternativeName>
</protein>
<evidence type="ECO:0000256" key="20">
    <source>
        <dbReference type="SAM" id="Coils"/>
    </source>
</evidence>
<dbReference type="FunFam" id="2.30.30.40:FF:000120">
    <property type="entry name" value="dynamin-binding protein isoform X1"/>
    <property type="match status" value="1"/>
</dbReference>
<evidence type="ECO:0000256" key="12">
    <source>
        <dbReference type="ARBA" id="ARBA00023018"/>
    </source>
</evidence>
<comment type="subcellular location">
    <subcellularLocation>
        <location evidence="2">Cell junction</location>
    </subcellularLocation>
    <subcellularLocation>
        <location evidence="1">Cytoplasm</location>
        <location evidence="1">Cytoskeleton</location>
    </subcellularLocation>
    <subcellularLocation>
        <location evidence="3">Golgi apparatus</location>
        <location evidence="3">Golgi stack</location>
    </subcellularLocation>
    <subcellularLocation>
        <location evidence="17">Synapse</location>
    </subcellularLocation>
</comment>
<dbReference type="InterPro" id="IPR035819">
    <property type="entry name" value="DNMBP_SH3_N3"/>
</dbReference>
<keyword evidence="6" id="KW-0963">Cytoplasm</keyword>
<feature type="domain" description="BAR" evidence="24">
    <location>
        <begin position="891"/>
        <end position="1100"/>
    </location>
</feature>
<evidence type="ECO:0000259" key="24">
    <source>
        <dbReference type="PROSITE" id="PS51021"/>
    </source>
</evidence>
<dbReference type="GeneTree" id="ENSGT00950000183088"/>
<dbReference type="GO" id="GO:0005795">
    <property type="term" value="C:Golgi stack"/>
    <property type="evidence" value="ECO:0007669"/>
    <property type="project" value="UniProtKB-SubCell"/>
</dbReference>
<feature type="compositionally biased region" description="Low complexity" evidence="21">
    <location>
        <begin position="554"/>
        <end position="564"/>
    </location>
</feature>
<feature type="compositionally biased region" description="Polar residues" evidence="21">
    <location>
        <begin position="1290"/>
        <end position="1304"/>
    </location>
</feature>
<dbReference type="InterPro" id="IPR035899">
    <property type="entry name" value="DBL_dom_sf"/>
</dbReference>
<dbReference type="CDD" id="cd07589">
    <property type="entry name" value="BAR_DNMBP"/>
    <property type="match status" value="1"/>
</dbReference>
<evidence type="ECO:0000256" key="6">
    <source>
        <dbReference type="ARBA" id="ARBA00022490"/>
    </source>
</evidence>
<evidence type="ECO:0000256" key="9">
    <source>
        <dbReference type="ARBA" id="ARBA00022737"/>
    </source>
</evidence>
<dbReference type="CDD" id="cd11796">
    <property type="entry name" value="SH3_DNMBP_N3"/>
    <property type="match status" value="1"/>
</dbReference>
<evidence type="ECO:0000256" key="11">
    <source>
        <dbReference type="ARBA" id="ARBA00022990"/>
    </source>
</evidence>
<evidence type="ECO:0000256" key="5">
    <source>
        <dbReference type="ARBA" id="ARBA00022443"/>
    </source>
</evidence>
<keyword evidence="11" id="KW-0007">Acetylation</keyword>
<evidence type="ECO:0000259" key="23">
    <source>
        <dbReference type="PROSITE" id="PS50010"/>
    </source>
</evidence>
<feature type="region of interest" description="Disordered" evidence="21">
    <location>
        <begin position="658"/>
        <end position="678"/>
    </location>
</feature>
<dbReference type="SMART" id="SM00326">
    <property type="entry name" value="SH3"/>
    <property type="match status" value="6"/>
</dbReference>
<feature type="compositionally biased region" description="Basic and acidic residues" evidence="21">
    <location>
        <begin position="573"/>
        <end position="583"/>
    </location>
</feature>
<dbReference type="Gene3D" id="2.30.30.40">
    <property type="entry name" value="SH3 Domains"/>
    <property type="match status" value="6"/>
</dbReference>
<feature type="region of interest" description="Disordered" evidence="21">
    <location>
        <begin position="1285"/>
        <end position="1358"/>
    </location>
</feature>
<reference evidence="25" key="3">
    <citation type="submission" date="2025-09" db="UniProtKB">
        <authorList>
            <consortium name="Ensembl"/>
        </authorList>
    </citation>
    <scope>IDENTIFICATION</scope>
</reference>
<dbReference type="PANTHER" id="PTHR22834">
    <property type="entry name" value="NUCLEAR FUSION PROTEIN FUS2"/>
    <property type="match status" value="1"/>
</dbReference>
<evidence type="ECO:0000313" key="26">
    <source>
        <dbReference type="Proteomes" id="UP000001645"/>
    </source>
</evidence>
<dbReference type="PROSITE" id="PS51021">
    <property type="entry name" value="BAR"/>
    <property type="match status" value="1"/>
</dbReference>
<dbReference type="SMART" id="SM00325">
    <property type="entry name" value="RhoGEF"/>
    <property type="match status" value="1"/>
</dbReference>
<dbReference type="InterPro" id="IPR036028">
    <property type="entry name" value="SH3-like_dom_sf"/>
</dbReference>
<dbReference type="InterPro" id="IPR004148">
    <property type="entry name" value="BAR_dom"/>
</dbReference>
<evidence type="ECO:0000256" key="2">
    <source>
        <dbReference type="ARBA" id="ARBA00004282"/>
    </source>
</evidence>
<dbReference type="FunFam" id="2.30.30.40:FF:000160">
    <property type="entry name" value="dynamin-binding protein isoform X1"/>
    <property type="match status" value="1"/>
</dbReference>
<sequence>MEAGSVVRAVFDFCPSVSEELPLFVGDVIEVLEVVDEFWLLGKKEGVTGQFPSSFVELVDIPLLKQGEKLFVCTSDFTSQEPGSLPLQRGDLVILGGSLASSWLQGRSSWGSKGFFPSSCVRELCLSVRSRQLSHSSLLEVPAYSLGQARALMGLSAQLEEELDFREGDVINIIGIPEPGWFEGELRGHRGIFPEGFVELLTPLRAAGTSEDQEPAGTCDTNGTVPTKQEEDGREDERQEPGSTYGVALYQFQALESEELDFEVGDRIRIVGILEDGWLEGELRGKRGIFPHRFVRLEASDPCSCEVTVHQDLESTCSRVLPLPEKDSWNKEDGLVAHPEPDAVVSHIAGRSEAPLGTDLRQHQAFPDTGLQELHPKTTADSLPFECTKTVNGLLPSTQLPPQQSSDIQDLDGWVDNQQKSKPCSSSWGGVHTGPDTWAGSWGECSSLAAQGHSGTDLDSKLTEQLVQFEKSLSSTSAEQDKVSRHFSILDYSSEKDIVRGSPECVPHAKLPERRKALRPPPPRPSTLATTPVPKGRSLSFSVKPSRPAPRPPSSSQRRSMVPPQLQPNVAEQHMEESREDATRTGSTSPCSILLMRIGEVERDLEAYRKTRTELSLLLEEQQDEPVRTETLENLDFCDSNIESLSVELQELREMTLLSSQTPSLETSSSVTESPEHRMLEKRSKVIEELLQTERDYIRDLEMCVERIMVPLQQAQVLNVDFEGLFGNIQVVISFSKQLLLTLEASDSIGPVFLAQRAELESIYRVYCQNHDEAIALLETYEKDEKIQKLLVDLLDNLRSLYSEWGCTNYINLGSFLIKPVQRVMRYPLLLMELLSATPESHPDKAPLTYKRRKDLVLKYRKGDEDSLMEKISKLNFHSIIKKSNRVSSHLKHLTGFAPQLKDEAFEETEKNFRMQERLIKSFIRDLSLYLQHVRESACMKALAAVSMWDLCMEKGSGDLDQFQKVNRLISDQLFSNFKERTERLVISPLNQLLSMFVGPHKLVQKRFDKLLDFHNCTERAEKLKDKRTLEELQSARNNYEALNAQLLDELPKFLCFAKELFASCVRGYAEAHCDFVRLALEELRPLLSLLKTSGREGNLIAIFQEEHSRVLQQLQAFTFFPESQAVPRKPFERKTVERQSARRQPLGALPSYVLQSDDIRAALLARYPPESLFQADRNFNAAQDLDVSLLEGDIVGVIKKKDPMGSQNRWLIDNGVTKGFVYSSFLKPYNPRRSQSDVSVGSHSSNESEHSSSSPHSSTMLTFSTNRAAVAFAHKPSQDSALLGELCHSPQSPSEMDSPSSGDRTVPLEAGVVTSPHRYSRPEPGYSPSPRNEHPTKAHLRSASLVEDRDSGLESGESEGNQVYYALYTFKGRNTNELSVSANQRLRILQFEDITGNQEWWLAEAHGKQGYVPSSYIRKTEYT</sequence>
<reference evidence="25 26" key="1">
    <citation type="journal article" date="2010" name="PLoS Biol.">
        <title>Multi-platform next-generation sequencing of the domestic turkey (Meleagris gallopavo): genome assembly and analysis.</title>
        <authorList>
            <person name="Dalloul R.A."/>
            <person name="Long J.A."/>
            <person name="Zimin A.V."/>
            <person name="Aslam L."/>
            <person name="Beal K."/>
            <person name="Blomberg L.A."/>
            <person name="Bouffard P."/>
            <person name="Burt D.W."/>
            <person name="Crasta O."/>
            <person name="Crooijmans R.P."/>
            <person name="Cooper K."/>
            <person name="Coulombe R.A."/>
            <person name="De S."/>
            <person name="Delany M.E."/>
            <person name="Dodgson J.B."/>
            <person name="Dong J.J."/>
            <person name="Evans C."/>
            <person name="Frederickson K.M."/>
            <person name="Flicek P."/>
            <person name="Florea L."/>
            <person name="Folkerts O."/>
            <person name="Groenen M.A."/>
            <person name="Harkins T.T."/>
            <person name="Herrero J."/>
            <person name="Hoffmann S."/>
            <person name="Megens H.J."/>
            <person name="Jiang A."/>
            <person name="de Jong P."/>
            <person name="Kaiser P."/>
            <person name="Kim H."/>
            <person name="Kim K.W."/>
            <person name="Kim S."/>
            <person name="Langenberger D."/>
            <person name="Lee M.K."/>
            <person name="Lee T."/>
            <person name="Mane S."/>
            <person name="Marcais G."/>
            <person name="Marz M."/>
            <person name="McElroy A.P."/>
            <person name="Modise T."/>
            <person name="Nefedov M."/>
            <person name="Notredame C."/>
            <person name="Paton I.R."/>
            <person name="Payne W.S."/>
            <person name="Pertea G."/>
            <person name="Prickett D."/>
            <person name="Puiu D."/>
            <person name="Qioa D."/>
            <person name="Raineri E."/>
            <person name="Ruffier M."/>
            <person name="Salzberg S.L."/>
            <person name="Schatz M.C."/>
            <person name="Scheuring C."/>
            <person name="Schmidt C.J."/>
            <person name="Schroeder S."/>
            <person name="Searle S.M."/>
            <person name="Smith E.J."/>
            <person name="Smith J."/>
            <person name="Sonstegard T.S."/>
            <person name="Stadler P.F."/>
            <person name="Tafer H."/>
            <person name="Tu Z.J."/>
            <person name="Van Tassell C.P."/>
            <person name="Vilella A.J."/>
            <person name="Williams K.P."/>
            <person name="Yorke J.A."/>
            <person name="Zhang L."/>
            <person name="Zhang H.B."/>
            <person name="Zhang X."/>
            <person name="Zhang Y."/>
            <person name="Reed K.M."/>
        </authorList>
    </citation>
    <scope>NUCLEOTIDE SEQUENCE [LARGE SCALE GENOMIC DNA]</scope>
</reference>
<dbReference type="CDD" id="cd11798">
    <property type="entry name" value="SH3_DNMBP_C1"/>
    <property type="match status" value="1"/>
</dbReference>
<dbReference type="InterPro" id="IPR035817">
    <property type="entry name" value="DNMBP_SH3_N1"/>
</dbReference>
<evidence type="ECO:0000256" key="18">
    <source>
        <dbReference type="ARBA" id="ARBA00062167"/>
    </source>
</evidence>
<keyword evidence="8" id="KW-0344">Guanine-nucleotide releasing factor</keyword>
<dbReference type="FunFam" id="2.30.30.40:FF:000138">
    <property type="entry name" value="dynamin-binding protein isoform X1"/>
    <property type="match status" value="1"/>
</dbReference>
<dbReference type="Pfam" id="PF14604">
    <property type="entry name" value="SH3_9"/>
    <property type="match status" value="3"/>
</dbReference>
<evidence type="ECO:0000256" key="7">
    <source>
        <dbReference type="ARBA" id="ARBA00022553"/>
    </source>
</evidence>
<dbReference type="Ensembl" id="ENSMGAT00000028173.1">
    <property type="protein sequence ID" value="ENSMGAP00000027055.1"/>
    <property type="gene ID" value="ENSMGAG00000009389.2"/>
</dbReference>
<keyword evidence="12" id="KW-0770">Synapse</keyword>
<dbReference type="InterPro" id="IPR001331">
    <property type="entry name" value="GDS_CDC24_CS"/>
</dbReference>
<name>A0A803Y5K8_MELGA</name>
<dbReference type="GO" id="GO:0045202">
    <property type="term" value="C:synapse"/>
    <property type="evidence" value="ECO:0007669"/>
    <property type="project" value="UniProtKB-SubCell"/>
</dbReference>
<evidence type="ECO:0000256" key="21">
    <source>
        <dbReference type="SAM" id="MobiDB-lite"/>
    </source>
</evidence>
<evidence type="ECO:0000256" key="4">
    <source>
        <dbReference type="ARBA" id="ARBA00018186"/>
    </source>
</evidence>
<keyword evidence="15" id="KW-0206">Cytoskeleton</keyword>
<feature type="domain" description="SH3" evidence="22">
    <location>
        <begin position="144"/>
        <end position="203"/>
    </location>
</feature>
<keyword evidence="7" id="KW-0597">Phosphoprotein</keyword>
<dbReference type="Pfam" id="PF00621">
    <property type="entry name" value="RhoGEF"/>
    <property type="match status" value="1"/>
</dbReference>
<gene>
    <name evidence="25" type="primary">DNMBP</name>
</gene>
<feature type="domain" description="DH" evidence="23">
    <location>
        <begin position="682"/>
        <end position="848"/>
    </location>
</feature>
<feature type="compositionally biased region" description="Low complexity" evidence="21">
    <location>
        <begin position="658"/>
        <end position="670"/>
    </location>
</feature>
<dbReference type="FunFam" id="1.20.900.10:FF:000023">
    <property type="entry name" value="dynamin-binding protein isoform X2"/>
    <property type="match status" value="1"/>
</dbReference>
<dbReference type="CDD" id="cd00160">
    <property type="entry name" value="RhoGEF"/>
    <property type="match status" value="1"/>
</dbReference>
<proteinExistence type="predicted"/>
<feature type="domain" description="SH3" evidence="22">
    <location>
        <begin position="66"/>
        <end position="126"/>
    </location>
</feature>
<evidence type="ECO:0000256" key="14">
    <source>
        <dbReference type="ARBA" id="ARBA00023054"/>
    </source>
</evidence>
<dbReference type="PROSITE" id="PS50002">
    <property type="entry name" value="SH3"/>
    <property type="match status" value="6"/>
</dbReference>
<dbReference type="PRINTS" id="PR00499">
    <property type="entry name" value="P67PHOX"/>
</dbReference>
<evidence type="ECO:0000256" key="10">
    <source>
        <dbReference type="ARBA" id="ARBA00022949"/>
    </source>
</evidence>
<dbReference type="InterPro" id="IPR027267">
    <property type="entry name" value="AH/BAR_dom_sf"/>
</dbReference>
<feature type="compositionally biased region" description="Low complexity" evidence="21">
    <location>
        <begin position="1237"/>
        <end position="1259"/>
    </location>
</feature>
<organism evidence="25 26">
    <name type="scientific">Meleagris gallopavo</name>
    <name type="common">Wild turkey</name>
    <dbReference type="NCBI Taxonomy" id="9103"/>
    <lineage>
        <taxon>Eukaryota</taxon>
        <taxon>Metazoa</taxon>
        <taxon>Chordata</taxon>
        <taxon>Craniata</taxon>
        <taxon>Vertebrata</taxon>
        <taxon>Euteleostomi</taxon>
        <taxon>Archelosauria</taxon>
        <taxon>Archosauria</taxon>
        <taxon>Dinosauria</taxon>
        <taxon>Saurischia</taxon>
        <taxon>Theropoda</taxon>
        <taxon>Coelurosauria</taxon>
        <taxon>Aves</taxon>
        <taxon>Neognathae</taxon>
        <taxon>Galloanserae</taxon>
        <taxon>Galliformes</taxon>
        <taxon>Phasianidae</taxon>
        <taxon>Meleagridinae</taxon>
        <taxon>Meleagris</taxon>
    </lineage>
</organism>
<dbReference type="GO" id="GO:0005085">
    <property type="term" value="F:guanyl-nucleotide exchange factor activity"/>
    <property type="evidence" value="ECO:0007669"/>
    <property type="project" value="UniProtKB-KW"/>
</dbReference>